<keyword evidence="3" id="KW-1185">Reference proteome</keyword>
<dbReference type="Proteomes" id="UP000623467">
    <property type="component" value="Unassembled WGS sequence"/>
</dbReference>
<keyword evidence="1" id="KW-0812">Transmembrane</keyword>
<sequence>MSEIGKLTIPLFVGTVMNWALLGTLAVQVYIYYLAFPNDRRSTKIVVAFVGIAEILQTLADSRDTIRTFGAGWGNPDILNEVGWAWFSVPILGSIIASVGQIFFAWRIHIIAKSLYVPILIALIVVFQLGAGIWTGVDIIRAKEFSQFRHLKPP</sequence>
<organism evidence="2 3">
    <name type="scientific">Mycena sanguinolenta</name>
    <dbReference type="NCBI Taxonomy" id="230812"/>
    <lineage>
        <taxon>Eukaryota</taxon>
        <taxon>Fungi</taxon>
        <taxon>Dikarya</taxon>
        <taxon>Basidiomycota</taxon>
        <taxon>Agaricomycotina</taxon>
        <taxon>Agaricomycetes</taxon>
        <taxon>Agaricomycetidae</taxon>
        <taxon>Agaricales</taxon>
        <taxon>Marasmiineae</taxon>
        <taxon>Mycenaceae</taxon>
        <taxon>Mycena</taxon>
    </lineage>
</organism>
<accession>A0A8H7CVZ5</accession>
<reference evidence="2" key="1">
    <citation type="submission" date="2020-05" db="EMBL/GenBank/DDBJ databases">
        <title>Mycena genomes resolve the evolution of fungal bioluminescence.</title>
        <authorList>
            <person name="Tsai I.J."/>
        </authorList>
    </citation>
    <scope>NUCLEOTIDE SEQUENCE</scope>
    <source>
        <strain evidence="2">160909Yilan</strain>
    </source>
</reference>
<feature type="transmembrane region" description="Helical" evidence="1">
    <location>
        <begin position="84"/>
        <end position="106"/>
    </location>
</feature>
<name>A0A8H7CVZ5_9AGAR</name>
<evidence type="ECO:0000313" key="2">
    <source>
        <dbReference type="EMBL" id="KAF7349378.1"/>
    </source>
</evidence>
<proteinExistence type="predicted"/>
<dbReference type="AlphaFoldDB" id="A0A8H7CVZ5"/>
<dbReference type="OrthoDB" id="2953893at2759"/>
<protein>
    <submittedName>
        <fullName evidence="2">Uncharacterized protein</fullName>
    </submittedName>
</protein>
<comment type="caution">
    <text evidence="2">The sequence shown here is derived from an EMBL/GenBank/DDBJ whole genome shotgun (WGS) entry which is preliminary data.</text>
</comment>
<feature type="transmembrane region" description="Helical" evidence="1">
    <location>
        <begin position="115"/>
        <end position="137"/>
    </location>
</feature>
<feature type="transmembrane region" description="Helical" evidence="1">
    <location>
        <begin position="7"/>
        <end position="33"/>
    </location>
</feature>
<evidence type="ECO:0000313" key="3">
    <source>
        <dbReference type="Proteomes" id="UP000623467"/>
    </source>
</evidence>
<dbReference type="PANTHER" id="PTHR40465:SF1">
    <property type="entry name" value="DUF6534 DOMAIN-CONTAINING PROTEIN"/>
    <property type="match status" value="1"/>
</dbReference>
<dbReference type="EMBL" id="JACAZH010000016">
    <property type="protein sequence ID" value="KAF7349378.1"/>
    <property type="molecule type" value="Genomic_DNA"/>
</dbReference>
<keyword evidence="1" id="KW-0472">Membrane</keyword>
<evidence type="ECO:0000256" key="1">
    <source>
        <dbReference type="SAM" id="Phobius"/>
    </source>
</evidence>
<gene>
    <name evidence="2" type="ORF">MSAN_01727600</name>
</gene>
<dbReference type="PANTHER" id="PTHR40465">
    <property type="entry name" value="CHROMOSOME 1, WHOLE GENOME SHOTGUN SEQUENCE"/>
    <property type="match status" value="1"/>
</dbReference>
<keyword evidence="1" id="KW-1133">Transmembrane helix</keyword>